<dbReference type="PANTHER" id="PTHR30296:SF0">
    <property type="entry name" value="LACTATE UTILIZATION PROTEIN A"/>
    <property type="match status" value="1"/>
</dbReference>
<reference evidence="2 3" key="1">
    <citation type="submission" date="2014-01" db="EMBL/GenBank/DDBJ databases">
        <title>Development of a Comparative Genomic Fingerprinting Assay for High Resolution Genotyping of Arcobacter butzleri.</title>
        <authorList>
            <person name="Webb A.L."/>
            <person name="Inglis G.D."/>
            <person name="Kruczkiewicz P."/>
            <person name="Selinger L.B."/>
            <person name="Taboada E.N."/>
        </authorList>
    </citation>
    <scope>NUCLEOTIDE SEQUENCE [LARGE SCALE GENOMIC DNA]</scope>
    <source>
        <strain evidence="2 3">L348</strain>
    </source>
</reference>
<comment type="caution">
    <text evidence="2">The sequence shown here is derived from an EMBL/GenBank/DDBJ whole genome shotgun (WGS) entry which is preliminary data.</text>
</comment>
<feature type="domain" description="Cysteine-rich" evidence="1">
    <location>
        <begin position="4"/>
        <end position="84"/>
    </location>
</feature>
<evidence type="ECO:0000259" key="1">
    <source>
        <dbReference type="Pfam" id="PF02754"/>
    </source>
</evidence>
<dbReference type="GeneID" id="24304162"/>
<accession>A0A0G9K9X1</accession>
<gene>
    <name evidence="2" type="ORF">AA20_04655</name>
</gene>
<dbReference type="PATRIC" id="fig|1447256.3.peg.904"/>
<dbReference type="GO" id="GO:0005829">
    <property type="term" value="C:cytosol"/>
    <property type="evidence" value="ECO:0007669"/>
    <property type="project" value="TreeGrafter"/>
</dbReference>
<dbReference type="InterPro" id="IPR004017">
    <property type="entry name" value="Cys_rich_dom"/>
</dbReference>
<dbReference type="PANTHER" id="PTHR30296">
    <property type="entry name" value="UNCHARACTERIZED PROTEIN YKGE"/>
    <property type="match status" value="1"/>
</dbReference>
<protein>
    <submittedName>
        <fullName evidence="2">Fe-S oxidoreductase</fullName>
    </submittedName>
</protein>
<name>A0A0G9K9X1_9BACT</name>
<dbReference type="Pfam" id="PF02754">
    <property type="entry name" value="CCG"/>
    <property type="match status" value="2"/>
</dbReference>
<sequence length="249" mass="28007">MKIGLFIPCFMNELYPDICKATYKLLKNQGLNIDYPLNQTCCGQPMANSGCAKDVKVLAINFVNNFKDYDYIVAPSGSCVTMVKEHYAEFFNDDKDYNKVKASIYEVCEFLHDIIKIENIKFDHSFPYKVGVHNSCHGHRVLKLATASELNIPYDSKLKNLLNKVNNIELVTLKREDECCGFGGTFSVAEEAISVAMGKDRIKDHLDSNAQIITGADMSCLMHMDGIINRDKNPIKVMHIVEILAGVRP</sequence>
<dbReference type="Proteomes" id="UP000035514">
    <property type="component" value="Unassembled WGS sequence"/>
</dbReference>
<evidence type="ECO:0000313" key="2">
    <source>
        <dbReference type="EMBL" id="KLE01028.1"/>
    </source>
</evidence>
<dbReference type="RefSeq" id="WP_004510078.1">
    <property type="nucleotide sequence ID" value="NZ_JAIQ01000076.1"/>
</dbReference>
<evidence type="ECO:0000313" key="3">
    <source>
        <dbReference type="Proteomes" id="UP000035514"/>
    </source>
</evidence>
<dbReference type="GO" id="GO:0016491">
    <property type="term" value="F:oxidoreductase activity"/>
    <property type="evidence" value="ECO:0007669"/>
    <property type="project" value="UniProtKB-ARBA"/>
</dbReference>
<dbReference type="EMBL" id="JAIQ01000076">
    <property type="protein sequence ID" value="KLE01028.1"/>
    <property type="molecule type" value="Genomic_DNA"/>
</dbReference>
<proteinExistence type="predicted"/>
<feature type="domain" description="Cysteine-rich" evidence="1">
    <location>
        <begin position="130"/>
        <end position="225"/>
    </location>
</feature>
<dbReference type="AlphaFoldDB" id="A0A0G9K9X1"/>
<organism evidence="2 3">
    <name type="scientific">Aliarcobacter butzleri L348</name>
    <dbReference type="NCBI Taxonomy" id="1447256"/>
    <lineage>
        <taxon>Bacteria</taxon>
        <taxon>Pseudomonadati</taxon>
        <taxon>Campylobacterota</taxon>
        <taxon>Epsilonproteobacteria</taxon>
        <taxon>Campylobacterales</taxon>
        <taxon>Arcobacteraceae</taxon>
        <taxon>Aliarcobacter</taxon>
    </lineage>
</organism>